<evidence type="ECO:0000259" key="5">
    <source>
        <dbReference type="PROSITE" id="PS50921"/>
    </source>
</evidence>
<accession>A0A7X6HEA1</accession>
<dbReference type="InterPro" id="IPR036388">
    <property type="entry name" value="WH-like_DNA-bd_sf"/>
</dbReference>
<organism evidence="6 7">
    <name type="scientific">Arthrobacter mobilis</name>
    <dbReference type="NCBI Taxonomy" id="2724944"/>
    <lineage>
        <taxon>Bacteria</taxon>
        <taxon>Bacillati</taxon>
        <taxon>Actinomycetota</taxon>
        <taxon>Actinomycetes</taxon>
        <taxon>Micrococcales</taxon>
        <taxon>Micrococcaceae</taxon>
        <taxon>Arthrobacter</taxon>
    </lineage>
</organism>
<proteinExistence type="predicted"/>
<evidence type="ECO:0000256" key="4">
    <source>
        <dbReference type="ARBA" id="ARBA00023163"/>
    </source>
</evidence>
<evidence type="ECO:0000256" key="3">
    <source>
        <dbReference type="ARBA" id="ARBA00023015"/>
    </source>
</evidence>
<dbReference type="SMART" id="SM01012">
    <property type="entry name" value="ANTAR"/>
    <property type="match status" value="1"/>
</dbReference>
<dbReference type="SUPFAM" id="SSF52172">
    <property type="entry name" value="CheY-like"/>
    <property type="match status" value="1"/>
</dbReference>
<dbReference type="InterPro" id="IPR003018">
    <property type="entry name" value="GAF"/>
</dbReference>
<dbReference type="AlphaFoldDB" id="A0A7X6HEA1"/>
<gene>
    <name evidence="6" type="ORF">HGG74_12855</name>
</gene>
<dbReference type="PROSITE" id="PS50921">
    <property type="entry name" value="ANTAR"/>
    <property type="match status" value="1"/>
</dbReference>
<sequence>MVNEEKIAEAPLAGILQDMVLESTDAEQFLADLSRLAAGMLSTSDVEVYCGVSLLRPRKKGTVASSSERARQLDEIQYGYDDGPCLRAAREETVFQVEDVLRDGRFPGFEQAVAEQGVRSILSVPIPLDGPAKSALNLYAMQPGAFDGSSRDRAELLAREASKSLRLAVRIAHLSDSNADLKAAIQSRTTIDLATGIIMGQNRCSQDAAFKILKLASNARNIKLYDVAAAVVRSASEEPVETHFDD</sequence>
<dbReference type="RefSeq" id="WP_168486914.1">
    <property type="nucleotide sequence ID" value="NZ_JAAZSQ010000012.1"/>
</dbReference>
<dbReference type="EMBL" id="JAAZSQ010000012">
    <property type="protein sequence ID" value="NKX55411.1"/>
    <property type="molecule type" value="Genomic_DNA"/>
</dbReference>
<dbReference type="InterPro" id="IPR011006">
    <property type="entry name" value="CheY-like_superfamily"/>
</dbReference>
<keyword evidence="3" id="KW-0805">Transcription regulation</keyword>
<dbReference type="Proteomes" id="UP000544090">
    <property type="component" value="Unassembled WGS sequence"/>
</dbReference>
<dbReference type="InterPro" id="IPR029016">
    <property type="entry name" value="GAF-like_dom_sf"/>
</dbReference>
<keyword evidence="7" id="KW-1185">Reference proteome</keyword>
<name>A0A7X6HEA1_9MICC</name>
<dbReference type="GO" id="GO:0003723">
    <property type="term" value="F:RNA binding"/>
    <property type="evidence" value="ECO:0007669"/>
    <property type="project" value="InterPro"/>
</dbReference>
<reference evidence="6 7" key="1">
    <citation type="submission" date="2020-04" db="EMBL/GenBank/DDBJ databases">
        <title>Arthrobacter sp. nov.</title>
        <authorList>
            <person name="Liu S."/>
        </authorList>
    </citation>
    <scope>NUCLEOTIDE SEQUENCE [LARGE SCALE GENOMIC DNA]</scope>
    <source>
        <strain evidence="6 7">E918</strain>
    </source>
</reference>
<dbReference type="InterPro" id="IPR012074">
    <property type="entry name" value="GAF_ANTAR"/>
</dbReference>
<keyword evidence="2" id="KW-0418">Kinase</keyword>
<keyword evidence="4" id="KW-0804">Transcription</keyword>
<dbReference type="Pfam" id="PF13185">
    <property type="entry name" value="GAF_2"/>
    <property type="match status" value="1"/>
</dbReference>
<comment type="caution">
    <text evidence="6">The sequence shown here is derived from an EMBL/GenBank/DDBJ whole genome shotgun (WGS) entry which is preliminary data.</text>
</comment>
<dbReference type="Gene3D" id="1.10.10.10">
    <property type="entry name" value="Winged helix-like DNA-binding domain superfamily/Winged helix DNA-binding domain"/>
    <property type="match status" value="1"/>
</dbReference>
<feature type="domain" description="ANTAR" evidence="5">
    <location>
        <begin position="171"/>
        <end position="232"/>
    </location>
</feature>
<evidence type="ECO:0000256" key="1">
    <source>
        <dbReference type="ARBA" id="ARBA00022679"/>
    </source>
</evidence>
<evidence type="ECO:0000313" key="6">
    <source>
        <dbReference type="EMBL" id="NKX55411.1"/>
    </source>
</evidence>
<evidence type="ECO:0000313" key="7">
    <source>
        <dbReference type="Proteomes" id="UP000544090"/>
    </source>
</evidence>
<dbReference type="PIRSF" id="PIRSF036625">
    <property type="entry name" value="GAF_ANTAR"/>
    <property type="match status" value="1"/>
</dbReference>
<dbReference type="SUPFAM" id="SSF55781">
    <property type="entry name" value="GAF domain-like"/>
    <property type="match status" value="1"/>
</dbReference>
<dbReference type="InterPro" id="IPR005561">
    <property type="entry name" value="ANTAR"/>
</dbReference>
<evidence type="ECO:0000256" key="2">
    <source>
        <dbReference type="ARBA" id="ARBA00022777"/>
    </source>
</evidence>
<keyword evidence="1" id="KW-0808">Transferase</keyword>
<dbReference type="Pfam" id="PF03861">
    <property type="entry name" value="ANTAR"/>
    <property type="match status" value="1"/>
</dbReference>
<protein>
    <submittedName>
        <fullName evidence="6">GAF and ANTAR domain-containing protein</fullName>
    </submittedName>
</protein>
<dbReference type="Gene3D" id="3.30.450.40">
    <property type="match status" value="1"/>
</dbReference>
<dbReference type="GO" id="GO:0016301">
    <property type="term" value="F:kinase activity"/>
    <property type="evidence" value="ECO:0007669"/>
    <property type="project" value="UniProtKB-KW"/>
</dbReference>